<evidence type="ECO:0000256" key="1">
    <source>
        <dbReference type="SAM" id="SignalP"/>
    </source>
</evidence>
<dbReference type="Proteomes" id="UP000248918">
    <property type="component" value="Unassembled WGS sequence"/>
</dbReference>
<dbReference type="Pfam" id="PF03640">
    <property type="entry name" value="Lipoprotein_15"/>
    <property type="match status" value="2"/>
</dbReference>
<dbReference type="GO" id="GO:0043448">
    <property type="term" value="P:alkane catabolic process"/>
    <property type="evidence" value="ECO:0007669"/>
    <property type="project" value="TreeGrafter"/>
</dbReference>
<dbReference type="OrthoDB" id="9800666at2"/>
<dbReference type="PANTHER" id="PTHR39335">
    <property type="entry name" value="BLL4220 PROTEIN"/>
    <property type="match status" value="1"/>
</dbReference>
<accession>A0A329CWV8</accession>
<dbReference type="AlphaFoldDB" id="A0A329CWV8"/>
<keyword evidence="2" id="KW-0449">Lipoprotein</keyword>
<feature type="signal peptide" evidence="1">
    <location>
        <begin position="1"/>
        <end position="22"/>
    </location>
</feature>
<sequence>MRKTFFGVALVSLFALQHSAFAEAPKAVDGRFVNADGMTLYTFDKDTTPGVSACTGGCMSYWPAALAGSMDKPSGDWTLIPAADGKQQWAYKGHPLYRYAADKQAGDEKGNGFKDMWHTAKP</sequence>
<dbReference type="InterPro" id="IPR005297">
    <property type="entry name" value="Lipoprotein_repeat"/>
</dbReference>
<proteinExistence type="predicted"/>
<dbReference type="RefSeq" id="WP_111929701.1">
    <property type="nucleotide sequence ID" value="NZ_CADFFP010000001.1"/>
</dbReference>
<organism evidence="2 3">
    <name type="scientific">Paraburkholderia bryophila</name>
    <dbReference type="NCBI Taxonomy" id="420952"/>
    <lineage>
        <taxon>Bacteria</taxon>
        <taxon>Pseudomonadati</taxon>
        <taxon>Pseudomonadota</taxon>
        <taxon>Betaproteobacteria</taxon>
        <taxon>Burkholderiales</taxon>
        <taxon>Burkholderiaceae</taxon>
        <taxon>Paraburkholderia</taxon>
    </lineage>
</organism>
<keyword evidence="1" id="KW-0732">Signal</keyword>
<protein>
    <submittedName>
        <fullName evidence="2">Putative lipoprotein with Yx(FWY)xxD motif</fullName>
    </submittedName>
</protein>
<reference evidence="2 3" key="1">
    <citation type="submission" date="2018-06" db="EMBL/GenBank/DDBJ databases">
        <title>Genomic Encyclopedia of Type Strains, Phase III (KMG-III): the genomes of soil and plant-associated and newly described type strains.</title>
        <authorList>
            <person name="Whitman W."/>
        </authorList>
    </citation>
    <scope>NUCLEOTIDE SEQUENCE [LARGE SCALE GENOMIC DNA]</scope>
    <source>
        <strain evidence="2 3">LMG 23644</strain>
    </source>
</reference>
<name>A0A329CWV8_9BURK</name>
<dbReference type="PANTHER" id="PTHR39335:SF1">
    <property type="entry name" value="BLL4220 PROTEIN"/>
    <property type="match status" value="1"/>
</dbReference>
<evidence type="ECO:0000313" key="2">
    <source>
        <dbReference type="EMBL" id="RAS38121.1"/>
    </source>
</evidence>
<feature type="chain" id="PRO_5016294827" evidence="1">
    <location>
        <begin position="23"/>
        <end position="122"/>
    </location>
</feature>
<comment type="caution">
    <text evidence="2">The sequence shown here is derived from an EMBL/GenBank/DDBJ whole genome shotgun (WGS) entry which is preliminary data.</text>
</comment>
<evidence type="ECO:0000313" key="3">
    <source>
        <dbReference type="Proteomes" id="UP000248918"/>
    </source>
</evidence>
<dbReference type="STRING" id="1169143.GCA_000383275_03922"/>
<gene>
    <name evidence="2" type="ORF">BX591_102410</name>
</gene>
<dbReference type="EMBL" id="QLTK01000002">
    <property type="protein sequence ID" value="RAS38121.1"/>
    <property type="molecule type" value="Genomic_DNA"/>
</dbReference>